<keyword evidence="1" id="KW-0732">Signal</keyword>
<evidence type="ECO:0000313" key="2">
    <source>
        <dbReference type="EMBL" id="JAD41436.1"/>
    </source>
</evidence>
<protein>
    <submittedName>
        <fullName evidence="2">Uncharacterized protein</fullName>
    </submittedName>
</protein>
<name>A0A0A8ZRL6_ARUDO</name>
<reference evidence="2" key="1">
    <citation type="submission" date="2014-09" db="EMBL/GenBank/DDBJ databases">
        <authorList>
            <person name="Magalhaes I.L.F."/>
            <person name="Oliveira U."/>
            <person name="Santos F.R."/>
            <person name="Vidigal T.H.D.A."/>
            <person name="Brescovit A.D."/>
            <person name="Santos A.J."/>
        </authorList>
    </citation>
    <scope>NUCLEOTIDE SEQUENCE</scope>
    <source>
        <tissue evidence="2">Shoot tissue taken approximately 20 cm above the soil surface</tissue>
    </source>
</reference>
<feature type="signal peptide" evidence="1">
    <location>
        <begin position="1"/>
        <end position="15"/>
    </location>
</feature>
<evidence type="ECO:0000256" key="1">
    <source>
        <dbReference type="SAM" id="SignalP"/>
    </source>
</evidence>
<dbReference type="AlphaFoldDB" id="A0A0A8ZRL6"/>
<proteinExistence type="predicted"/>
<feature type="chain" id="PRO_5012520091" evidence="1">
    <location>
        <begin position="16"/>
        <end position="39"/>
    </location>
</feature>
<organism evidence="2">
    <name type="scientific">Arundo donax</name>
    <name type="common">Giant reed</name>
    <name type="synonym">Donax arundinaceus</name>
    <dbReference type="NCBI Taxonomy" id="35708"/>
    <lineage>
        <taxon>Eukaryota</taxon>
        <taxon>Viridiplantae</taxon>
        <taxon>Streptophyta</taxon>
        <taxon>Embryophyta</taxon>
        <taxon>Tracheophyta</taxon>
        <taxon>Spermatophyta</taxon>
        <taxon>Magnoliopsida</taxon>
        <taxon>Liliopsida</taxon>
        <taxon>Poales</taxon>
        <taxon>Poaceae</taxon>
        <taxon>PACMAD clade</taxon>
        <taxon>Arundinoideae</taxon>
        <taxon>Arundineae</taxon>
        <taxon>Arundo</taxon>
    </lineage>
</organism>
<reference evidence="2" key="2">
    <citation type="journal article" date="2015" name="Data Brief">
        <title>Shoot transcriptome of the giant reed, Arundo donax.</title>
        <authorList>
            <person name="Barrero R.A."/>
            <person name="Guerrero F.D."/>
            <person name="Moolhuijzen P."/>
            <person name="Goolsby J.A."/>
            <person name="Tidwell J."/>
            <person name="Bellgard S.E."/>
            <person name="Bellgard M.I."/>
        </authorList>
    </citation>
    <scope>NUCLEOTIDE SEQUENCE</scope>
    <source>
        <tissue evidence="2">Shoot tissue taken approximately 20 cm above the soil surface</tissue>
    </source>
</reference>
<sequence>MHVTILIWLFKLVSTYKLCILHSSTPFLFVRRLNPQHVN</sequence>
<accession>A0A0A8ZRL6</accession>
<dbReference type="EMBL" id="GBRH01256459">
    <property type="protein sequence ID" value="JAD41436.1"/>
    <property type="molecule type" value="Transcribed_RNA"/>
</dbReference>